<dbReference type="RefSeq" id="YP_010754898.1">
    <property type="nucleotide sequence ID" value="NC_073465.1"/>
</dbReference>
<dbReference type="KEGG" id="vg:80019501"/>
<reference evidence="1 2" key="1">
    <citation type="submission" date="2019-07" db="EMBL/GenBank/DDBJ databases">
        <authorList>
            <person name="Garlena R.A."/>
            <person name="Russell D.A."/>
            <person name="Pope W.H."/>
            <person name="Jacobs-Sera D."/>
            <person name="Hatfull G.F."/>
        </authorList>
    </citation>
    <scope>NUCLEOTIDE SEQUENCE [LARGE SCALE GENOMIC DNA]</scope>
</reference>
<sequence>MTDVITPQLGDKVFLKTITAQLNIFGVISDLDTPDQVSATLELFGGNGVMSLAALMGPPGPAGSNAPLPKLQPDVYTDPDQLPNTLTDDDVDVGKYWIIEDKDDEGNVLGSKAYLWHGDHWQVFMMGSPGPAGPVPIITPNVVLLDPDDDDLSSYITVTGSDFNPTWTLYLKAPRGPQGPAATIGNATDVDHTVVPEDYDVLTYVGGLWRPRAQGTIMPKFYTMPESSFTNNSGLGTVLPIGAFAIPPQDWDWIPVVHGHIRAQGIEVDADPLMIGCEVRLGHPDTGQLVARGWGNITEWTNLVPHFSTNTSIGDAAAPGNGRGVVPAGHSGNEGTLYVRLYNDGVGGAYNFNRKGAQLSITVMPAYAAAG</sequence>
<evidence type="ECO:0000313" key="1">
    <source>
        <dbReference type="EMBL" id="QFG08876.1"/>
    </source>
</evidence>
<dbReference type="Proteomes" id="UP000326279">
    <property type="component" value="Segment"/>
</dbReference>
<evidence type="ECO:0000313" key="2">
    <source>
        <dbReference type="Proteomes" id="UP000326279"/>
    </source>
</evidence>
<accession>A0A5J6TDG8</accession>
<proteinExistence type="predicted"/>
<dbReference type="GeneID" id="80019501"/>
<dbReference type="EMBL" id="MN234170">
    <property type="protein sequence ID" value="QFG08876.1"/>
    <property type="molecule type" value="Genomic_DNA"/>
</dbReference>
<organism evidence="1 2">
    <name type="scientific">Mycobacterium phage MalagasyRose</name>
    <dbReference type="NCBI Taxonomy" id="2599870"/>
    <lineage>
        <taxon>Viruses</taxon>
        <taxon>Duplodnaviria</taxon>
        <taxon>Heunggongvirae</taxon>
        <taxon>Uroviricota</taxon>
        <taxon>Caudoviricetes</taxon>
        <taxon>Malagasyrosevirus</taxon>
        <taxon>Malagasyrosevirus malagasyrose</taxon>
    </lineage>
</organism>
<keyword evidence="2" id="KW-1185">Reference proteome</keyword>
<name>A0A5J6TDG8_9CAUD</name>
<protein>
    <submittedName>
        <fullName evidence="1">Minor tail protein</fullName>
    </submittedName>
</protein>
<gene>
    <name evidence="1" type="primary">26</name>
    <name evidence="1" type="ORF">PBI_MALAGASYROSE_26</name>
</gene>